<proteinExistence type="predicted"/>
<dbReference type="Proteomes" id="UP000006051">
    <property type="component" value="Chromosome"/>
</dbReference>
<protein>
    <submittedName>
        <fullName evidence="1">Uncharacterized protein</fullName>
    </submittedName>
</protein>
<organism evidence="1 2">
    <name type="scientific">Ornithobacterium rhinotracheale (strain ATCC 51463 / DSM 15997 / CCUG 23171 / CIP 104009 / LMG 9086)</name>
    <dbReference type="NCBI Taxonomy" id="867902"/>
    <lineage>
        <taxon>Bacteria</taxon>
        <taxon>Pseudomonadati</taxon>
        <taxon>Bacteroidota</taxon>
        <taxon>Flavobacteriia</taxon>
        <taxon>Flavobacteriales</taxon>
        <taxon>Weeksellaceae</taxon>
        <taxon>Ornithobacterium</taxon>
    </lineage>
</organism>
<dbReference type="HOGENOM" id="CLU_3313745_0_0_10"/>
<dbReference type="AlphaFoldDB" id="I3ZZX7"/>
<gene>
    <name evidence="1" type="ordered locus">Ornrh_1070</name>
</gene>
<evidence type="ECO:0000313" key="1">
    <source>
        <dbReference type="EMBL" id="AFL97261.1"/>
    </source>
</evidence>
<name>I3ZZX7_ORNRL</name>
<accession>I3ZZX7</accession>
<evidence type="ECO:0000313" key="2">
    <source>
        <dbReference type="Proteomes" id="UP000006051"/>
    </source>
</evidence>
<dbReference type="EMBL" id="CP003283">
    <property type="protein sequence ID" value="AFL97261.1"/>
    <property type="molecule type" value="Genomic_DNA"/>
</dbReference>
<keyword evidence="2" id="KW-1185">Reference proteome</keyword>
<dbReference type="STRING" id="867902.Ornrh_1070"/>
<dbReference type="KEGG" id="orh:Ornrh_1070"/>
<sequence length="39" mass="4347">MQSGAHVIPMVHVVLVKIVNIARIAQKMVELVVYVGKEF</sequence>
<reference evidence="1 2" key="1">
    <citation type="submission" date="2012-06" db="EMBL/GenBank/DDBJ databases">
        <title>The complete genome of Ornithobacterium rhinotracheale DSM 15997.</title>
        <authorList>
            <consortium name="US DOE Joint Genome Institute (JGI-PGF)"/>
            <person name="Lucas S."/>
            <person name="Copeland A."/>
            <person name="Lapidus A."/>
            <person name="Goodwin L."/>
            <person name="Pitluck S."/>
            <person name="Peters L."/>
            <person name="Mikhailova N."/>
            <person name="Teshima H."/>
            <person name="Kyrpides N."/>
            <person name="Mavromatis K."/>
            <person name="Pagani I."/>
            <person name="Ivanova N."/>
            <person name="Ovchinnikova G."/>
            <person name="Zeytun A."/>
            <person name="Detter J.C."/>
            <person name="Han C."/>
            <person name="Land M."/>
            <person name="Hauser L."/>
            <person name="Markowitz V."/>
            <person name="Cheng J.-F."/>
            <person name="Hugenholtz P."/>
            <person name="Woyke T."/>
            <person name="Wu D."/>
            <person name="Lang E."/>
            <person name="Kopitz M."/>
            <person name="Brambilla E."/>
            <person name="Klenk H.-P."/>
            <person name="Eisen J.A."/>
        </authorList>
    </citation>
    <scope>NUCLEOTIDE SEQUENCE [LARGE SCALE GENOMIC DNA]</scope>
    <source>
        <strain evidence="2">ATCC 51463 / DSM 15997 / CCUG 23171 / LMG 9086</strain>
    </source>
</reference>